<organism evidence="10 12">
    <name type="scientific">Bursaphelenchus xylophilus</name>
    <name type="common">Pinewood nematode worm</name>
    <name type="synonym">Aphelenchoides xylophilus</name>
    <dbReference type="NCBI Taxonomy" id="6326"/>
    <lineage>
        <taxon>Eukaryota</taxon>
        <taxon>Metazoa</taxon>
        <taxon>Ecdysozoa</taxon>
        <taxon>Nematoda</taxon>
        <taxon>Chromadorea</taxon>
        <taxon>Rhabditida</taxon>
        <taxon>Tylenchina</taxon>
        <taxon>Tylenchomorpha</taxon>
        <taxon>Aphelenchoidea</taxon>
        <taxon>Aphelenchoididae</taxon>
        <taxon>Bursaphelenchus</taxon>
    </lineage>
</organism>
<sequence length="678" mass="78643">MSARDLQSQYDALCENLTKKYYVLKNRDYVLRHVDLHQYDTDDEGEYFRLRNVQEKVGQKCAQYTPGLWRGHTTFTHPMKGLPAKLGDEYPQLKHSLTQAYCKFIQILEENPELTRGHLETSDEEFRSLHLCEAPGNFVRALGDYLPEQEFNKWIWRMNSLNPYHESTDLRQILFDDTFMIRNMQNMVFGTDNTGNVTMFTEDYVGNMVGETGKFHLVTCDGSFDCHDVPGEQERITYTLFNQCWRAASKCIQRNGCFVMKIYTFFSDEMQSLLTQISSCFQRVVFQKPACSKPGNSEIYLICIGFDDNLVNNNIDAAAHVIPALKSAANFFSAHQREMIQFNLKSYAKLNPRERIALVIKKTNLVLEEMNKHFGFLAKAEERRSRTELYPKLELNPWLRSAWAGVHTKDHATEDYLYKISTTKNFPVTVTLESDPFPTLEKLYQAVPRIDCLSRHPFVTASHHCARTVFPDRSPALQATMFADCKLLQYAREINLPYFDLCCENPQAFRRLRHELVQECDGVYVDSPFMCKNAWLELCTVVAYGSPAGCHYPRRNHLVQLIDDEHPHLIDRVHIYLTYGEQMILTRFAASVIFFLAEFFEKVAFDKKGVHFLHRKHISPELSNYINQVAVGLPDSYDLLQFVPSILFAAPKLHQHLLDYNNSSLLHSIEKIEYKSCE</sequence>
<evidence type="ECO:0000256" key="5">
    <source>
        <dbReference type="ARBA" id="ARBA00022691"/>
    </source>
</evidence>
<feature type="binding site" evidence="7">
    <location>
        <position position="154"/>
    </location>
    <ligand>
        <name>S-adenosyl-L-methionine</name>
        <dbReference type="ChEBI" id="CHEBI:59789"/>
    </ligand>
</feature>
<dbReference type="GO" id="GO:0005737">
    <property type="term" value="C:cytoplasm"/>
    <property type="evidence" value="ECO:0007669"/>
    <property type="project" value="TreeGrafter"/>
</dbReference>
<dbReference type="OrthoDB" id="429597at2759"/>
<feature type="domain" description="Adrift-type SAM-dependent 2'-O-MTase" evidence="8">
    <location>
        <begin position="95"/>
        <end position="308"/>
    </location>
</feature>
<dbReference type="EC" id="2.1.1.296" evidence="1"/>
<evidence type="ECO:0000313" key="11">
    <source>
        <dbReference type="Proteomes" id="UP000659654"/>
    </source>
</evidence>
<evidence type="ECO:0000256" key="7">
    <source>
        <dbReference type="PROSITE-ProRule" id="PRU00946"/>
    </source>
</evidence>
<dbReference type="InterPro" id="IPR002877">
    <property type="entry name" value="RNA_MeTrfase_FtsJ_dom"/>
</dbReference>
<evidence type="ECO:0000256" key="4">
    <source>
        <dbReference type="ARBA" id="ARBA00022679"/>
    </source>
</evidence>
<dbReference type="Pfam" id="PF01728">
    <property type="entry name" value="FtsJ"/>
    <property type="match status" value="1"/>
</dbReference>
<keyword evidence="4 7" id="KW-0808">Transferase</keyword>
<dbReference type="GO" id="GO:0032259">
    <property type="term" value="P:methylation"/>
    <property type="evidence" value="ECO:0007669"/>
    <property type="project" value="UniProtKB-KW"/>
</dbReference>
<evidence type="ECO:0000313" key="10">
    <source>
        <dbReference type="Proteomes" id="UP000095284"/>
    </source>
</evidence>
<dbReference type="eggNOG" id="KOG3674">
    <property type="taxonomic scope" value="Eukaryota"/>
</dbReference>
<gene>
    <name evidence="9" type="ORF">BXYJ_LOCUS15517</name>
</gene>
<comment type="catalytic activity">
    <reaction evidence="6">
        <text>a 5'-end (N(7)-methyl 5'-triphosphoguanosine)-(2'-O-methyl-ribonucleoside)-(ribonucleotide) in mRNA + S-adenosyl-L-methionine = a 5'-end (N(7)-methyl 5'-triphosphoguanosine)-(2'-O-methyl-ribonucleoside)-(2'-O-methyl-ribonucleotide) in mRNA + S-adenosyl-L-homocysteine + H(+)</text>
        <dbReference type="Rhea" id="RHEA:67024"/>
        <dbReference type="Rhea" id="RHEA-COMP:17169"/>
        <dbReference type="Rhea" id="RHEA-COMP:17170"/>
        <dbReference type="ChEBI" id="CHEBI:15378"/>
        <dbReference type="ChEBI" id="CHEBI:57856"/>
        <dbReference type="ChEBI" id="CHEBI:59789"/>
        <dbReference type="ChEBI" id="CHEBI:167612"/>
        <dbReference type="ChEBI" id="CHEBI:167614"/>
        <dbReference type="EC" id="2.1.1.296"/>
    </reaction>
</comment>
<dbReference type="AlphaFoldDB" id="A0A1I7SA47"/>
<dbReference type="Gene3D" id="3.40.50.12760">
    <property type="match status" value="1"/>
</dbReference>
<feature type="binding site" evidence="7">
    <location>
        <position position="221"/>
    </location>
    <ligand>
        <name>S-adenosyl-L-methionine</name>
        <dbReference type="ChEBI" id="CHEBI:59789"/>
    </ligand>
</feature>
<dbReference type="Proteomes" id="UP000659654">
    <property type="component" value="Unassembled WGS sequence"/>
</dbReference>
<proteinExistence type="predicted"/>
<evidence type="ECO:0000256" key="6">
    <source>
        <dbReference type="ARBA" id="ARBA00049477"/>
    </source>
</evidence>
<dbReference type="Proteomes" id="UP000582659">
    <property type="component" value="Unassembled WGS sequence"/>
</dbReference>
<dbReference type="EMBL" id="CAJFDI010000006">
    <property type="protein sequence ID" value="CAD5235426.1"/>
    <property type="molecule type" value="Genomic_DNA"/>
</dbReference>
<dbReference type="InterPro" id="IPR025807">
    <property type="entry name" value="Adrift-typ_MeTrfase"/>
</dbReference>
<dbReference type="EMBL" id="CAJFCV020000006">
    <property type="protein sequence ID" value="CAG9131811.1"/>
    <property type="molecule type" value="Genomic_DNA"/>
</dbReference>
<dbReference type="Proteomes" id="UP000095284">
    <property type="component" value="Unplaced"/>
</dbReference>
<dbReference type="PROSITE" id="PS51614">
    <property type="entry name" value="SAM_MT_ADRIFT"/>
    <property type="match status" value="1"/>
</dbReference>
<feature type="active site" description="Proton acceptor" evidence="7">
    <location>
        <position position="261"/>
    </location>
</feature>
<dbReference type="InterPro" id="IPR029063">
    <property type="entry name" value="SAM-dependent_MTases_sf"/>
</dbReference>
<dbReference type="WBParaSite" id="BXY_0989400.1">
    <property type="protein sequence ID" value="BXY_0989400.1"/>
    <property type="gene ID" value="BXY_0989400"/>
</dbReference>
<protein>
    <recommendedName>
        <fullName evidence="2">Cap-specific mRNA (nucleoside-2'-O-)-methyltransferase 2</fullName>
        <ecNumber evidence="1">2.1.1.296</ecNumber>
    </recommendedName>
</protein>
<name>A0A1I7SA47_BURXY</name>
<dbReference type="GO" id="GO:0004483">
    <property type="term" value="F:methyltransferase cap1 activity"/>
    <property type="evidence" value="ECO:0007669"/>
    <property type="project" value="TreeGrafter"/>
</dbReference>
<reference evidence="12" key="1">
    <citation type="submission" date="2016-11" db="UniProtKB">
        <authorList>
            <consortium name="WormBaseParasite"/>
        </authorList>
    </citation>
    <scope>IDENTIFICATION</scope>
</reference>
<keyword evidence="5 7" id="KW-0949">S-adenosyl-L-methionine</keyword>
<reference evidence="9" key="2">
    <citation type="submission" date="2020-09" db="EMBL/GenBank/DDBJ databases">
        <authorList>
            <person name="Kikuchi T."/>
        </authorList>
    </citation>
    <scope>NUCLEOTIDE SEQUENCE</scope>
    <source>
        <strain evidence="9">Ka4C1</strain>
    </source>
</reference>
<accession>A0A1I7SA47</accession>
<dbReference type="GO" id="GO:0120550">
    <property type="term" value="F:methyltransferase cap2 activity"/>
    <property type="evidence" value="ECO:0007669"/>
    <property type="project" value="UniProtKB-EC"/>
</dbReference>
<dbReference type="PANTHER" id="PTHR16121:SF2">
    <property type="entry name" value="CAP-SPECIFIC MRNA (NUCLEOSIDE-2'-O-)-METHYLTRANSFERASE 2"/>
    <property type="match status" value="1"/>
</dbReference>
<evidence type="ECO:0000256" key="1">
    <source>
        <dbReference type="ARBA" id="ARBA00012770"/>
    </source>
</evidence>
<feature type="binding site" evidence="7">
    <location>
        <position position="136"/>
    </location>
    <ligand>
        <name>S-adenosyl-L-methionine</name>
        <dbReference type="ChEBI" id="CHEBI:59789"/>
    </ligand>
</feature>
<evidence type="ECO:0000259" key="8">
    <source>
        <dbReference type="PROSITE" id="PS51614"/>
    </source>
</evidence>
<evidence type="ECO:0000256" key="3">
    <source>
        <dbReference type="ARBA" id="ARBA00022603"/>
    </source>
</evidence>
<dbReference type="GO" id="GO:0005634">
    <property type="term" value="C:nucleus"/>
    <property type="evidence" value="ECO:0007669"/>
    <property type="project" value="UniProtKB-ARBA"/>
</dbReference>
<evidence type="ECO:0000313" key="9">
    <source>
        <dbReference type="EMBL" id="CAD5235426.1"/>
    </source>
</evidence>
<evidence type="ECO:0000256" key="2">
    <source>
        <dbReference type="ARBA" id="ARBA00021134"/>
    </source>
</evidence>
<keyword evidence="3 7" id="KW-0489">Methyltransferase</keyword>
<dbReference type="SUPFAM" id="SSF53335">
    <property type="entry name" value="S-adenosyl-L-methionine-dependent methyltransferases"/>
    <property type="match status" value="1"/>
</dbReference>
<dbReference type="GO" id="GO:0006370">
    <property type="term" value="P:7-methylguanosine mRNA capping"/>
    <property type="evidence" value="ECO:0007669"/>
    <property type="project" value="TreeGrafter"/>
</dbReference>
<evidence type="ECO:0000313" key="12">
    <source>
        <dbReference type="WBParaSite" id="BXY_0989400.1"/>
    </source>
</evidence>
<dbReference type="PANTHER" id="PTHR16121">
    <property type="entry name" value="CAP-SPECIFIC MRNA (NUCLEOSIDE-2'-O-)-METHYLTRANSFERASE 1-RELATED"/>
    <property type="match status" value="1"/>
</dbReference>
<dbReference type="InterPro" id="IPR050851">
    <property type="entry name" value="mRNA_Cap_2O-Ribose_MeTrfase"/>
</dbReference>
<keyword evidence="11" id="KW-1185">Reference proteome</keyword>